<dbReference type="InParanoid" id="D8U669"/>
<sequence length="252" mass="26134">MATRASLARGTAPKEVFEGRVHKWERRWLVHKKGTIKTEVMLELLRWIVTDERCPELTGPRHPHIKPLKRPIIKQPSKKPAEQAGEQAGEQQGAGQPAEQDAEQGGEPATAAATEAPKQAAAIDTDKNPQEQPAGAAGGQTAIAFGGVLQQPQQPQEGVAGSRAAFADNSAPQGAGVAILTPQQEPNSAADAGLDPLVTGAAEPTKVFHVAFQSIGDPTEGVPPGRDGPPAPGDGQPAAAQDIEMADAVGPP</sequence>
<dbReference type="GeneID" id="9626032"/>
<feature type="region of interest" description="Disordered" evidence="1">
    <location>
        <begin position="213"/>
        <end position="252"/>
    </location>
</feature>
<dbReference type="Proteomes" id="UP000001058">
    <property type="component" value="Unassembled WGS sequence"/>
</dbReference>
<evidence type="ECO:0000256" key="1">
    <source>
        <dbReference type="SAM" id="MobiDB-lite"/>
    </source>
</evidence>
<dbReference type="OrthoDB" id="548039at2759"/>
<evidence type="ECO:0000313" key="2">
    <source>
        <dbReference type="EMBL" id="EFJ44888.1"/>
    </source>
</evidence>
<feature type="region of interest" description="Disordered" evidence="1">
    <location>
        <begin position="55"/>
        <end position="195"/>
    </location>
</feature>
<feature type="compositionally biased region" description="Basic residues" evidence="1">
    <location>
        <begin position="61"/>
        <end position="72"/>
    </location>
</feature>
<dbReference type="EMBL" id="GL378361">
    <property type="protein sequence ID" value="EFJ44888.1"/>
    <property type="molecule type" value="Genomic_DNA"/>
</dbReference>
<feature type="compositionally biased region" description="Low complexity" evidence="1">
    <location>
        <begin position="233"/>
        <end position="242"/>
    </location>
</feature>
<accession>D8U669</accession>
<dbReference type="RefSeq" id="XP_002954171.1">
    <property type="nucleotide sequence ID" value="XM_002954125.1"/>
</dbReference>
<keyword evidence="3" id="KW-1185">Reference proteome</keyword>
<reference evidence="2 3" key="1">
    <citation type="journal article" date="2010" name="Science">
        <title>Genomic analysis of organismal complexity in the multicellular green alga Volvox carteri.</title>
        <authorList>
            <person name="Prochnik S.E."/>
            <person name="Umen J."/>
            <person name="Nedelcu A.M."/>
            <person name="Hallmann A."/>
            <person name="Miller S.M."/>
            <person name="Nishii I."/>
            <person name="Ferris P."/>
            <person name="Kuo A."/>
            <person name="Mitros T."/>
            <person name="Fritz-Laylin L.K."/>
            <person name="Hellsten U."/>
            <person name="Chapman J."/>
            <person name="Simakov O."/>
            <person name="Rensing S.A."/>
            <person name="Terry A."/>
            <person name="Pangilinan J."/>
            <person name="Kapitonov V."/>
            <person name="Jurka J."/>
            <person name="Salamov A."/>
            <person name="Shapiro H."/>
            <person name="Schmutz J."/>
            <person name="Grimwood J."/>
            <person name="Lindquist E."/>
            <person name="Lucas S."/>
            <person name="Grigoriev I.V."/>
            <person name="Schmitt R."/>
            <person name="Kirk D."/>
            <person name="Rokhsar D.S."/>
        </authorList>
    </citation>
    <scope>NUCLEOTIDE SEQUENCE [LARGE SCALE GENOMIC DNA]</scope>
    <source>
        <strain evidence="3">f. Nagariensis / Eve</strain>
    </source>
</reference>
<evidence type="ECO:0000313" key="3">
    <source>
        <dbReference type="Proteomes" id="UP000001058"/>
    </source>
</evidence>
<organism evidence="3">
    <name type="scientific">Volvox carteri f. nagariensis</name>
    <dbReference type="NCBI Taxonomy" id="3068"/>
    <lineage>
        <taxon>Eukaryota</taxon>
        <taxon>Viridiplantae</taxon>
        <taxon>Chlorophyta</taxon>
        <taxon>core chlorophytes</taxon>
        <taxon>Chlorophyceae</taxon>
        <taxon>CS clade</taxon>
        <taxon>Chlamydomonadales</taxon>
        <taxon>Volvocaceae</taxon>
        <taxon>Volvox</taxon>
    </lineage>
</organism>
<dbReference type="KEGG" id="vcn:VOLCADRAFT_106262"/>
<feature type="compositionally biased region" description="Low complexity" evidence="1">
    <location>
        <begin position="82"/>
        <end position="122"/>
    </location>
</feature>
<dbReference type="AlphaFoldDB" id="D8U669"/>
<name>D8U669_VOLCA</name>
<gene>
    <name evidence="2" type="ORF">VOLCADRAFT_106262</name>
</gene>
<proteinExistence type="predicted"/>
<protein>
    <submittedName>
        <fullName evidence="2">Uncharacterized protein</fullName>
    </submittedName>
</protein>